<evidence type="ECO:0000256" key="10">
    <source>
        <dbReference type="ARBA" id="ARBA00048988"/>
    </source>
</evidence>
<feature type="region of interest" description="Disordered" evidence="11">
    <location>
        <begin position="36"/>
        <end position="55"/>
    </location>
</feature>
<evidence type="ECO:0000256" key="8">
    <source>
        <dbReference type="ARBA" id="ARBA00034617"/>
    </source>
</evidence>
<feature type="domain" description="Helicase C-terminal" evidence="13">
    <location>
        <begin position="499"/>
        <end position="687"/>
    </location>
</feature>
<organism evidence="14 15">
    <name type="scientific">Pestalotiopsis fici (strain W106-1 / CGMCC3.15140)</name>
    <dbReference type="NCBI Taxonomy" id="1229662"/>
    <lineage>
        <taxon>Eukaryota</taxon>
        <taxon>Fungi</taxon>
        <taxon>Dikarya</taxon>
        <taxon>Ascomycota</taxon>
        <taxon>Pezizomycotina</taxon>
        <taxon>Sordariomycetes</taxon>
        <taxon>Xylariomycetidae</taxon>
        <taxon>Amphisphaeriales</taxon>
        <taxon>Sporocadaceae</taxon>
        <taxon>Pestalotiopsis</taxon>
    </lineage>
</organism>
<dbReference type="InterPro" id="IPR052247">
    <property type="entry name" value="Meiotic_Crossover_Helicase"/>
</dbReference>
<keyword evidence="5" id="KW-0067">ATP-binding</keyword>
<keyword evidence="15" id="KW-1185">Reference proteome</keyword>
<feature type="region of interest" description="Disordered" evidence="11">
    <location>
        <begin position="1414"/>
        <end position="1435"/>
    </location>
</feature>
<dbReference type="InterPro" id="IPR036388">
    <property type="entry name" value="WH-like_DNA-bd_sf"/>
</dbReference>
<dbReference type="PROSITE" id="PS51192">
    <property type="entry name" value="HELICASE_ATP_BIND_1"/>
    <property type="match status" value="1"/>
</dbReference>
<dbReference type="CDD" id="cd18795">
    <property type="entry name" value="SF2_C_Ski2"/>
    <property type="match status" value="1"/>
</dbReference>
<evidence type="ECO:0000256" key="4">
    <source>
        <dbReference type="ARBA" id="ARBA00022806"/>
    </source>
</evidence>
<dbReference type="GO" id="GO:0016787">
    <property type="term" value="F:hydrolase activity"/>
    <property type="evidence" value="ECO:0007669"/>
    <property type="project" value="UniProtKB-KW"/>
</dbReference>
<evidence type="ECO:0000256" key="5">
    <source>
        <dbReference type="ARBA" id="ARBA00022840"/>
    </source>
</evidence>
<dbReference type="SUPFAM" id="SSF158702">
    <property type="entry name" value="Sec63 N-terminal domain-like"/>
    <property type="match status" value="1"/>
</dbReference>
<dbReference type="Pfam" id="PF23445">
    <property type="entry name" value="WHD_SNRNP200"/>
    <property type="match status" value="1"/>
</dbReference>
<dbReference type="Gene3D" id="1.10.150.20">
    <property type="entry name" value="5' to 3' exonuclease, C-terminal subdomain"/>
    <property type="match status" value="1"/>
</dbReference>
<dbReference type="InterPro" id="IPR027417">
    <property type="entry name" value="P-loop_NTPase"/>
</dbReference>
<evidence type="ECO:0000256" key="9">
    <source>
        <dbReference type="ARBA" id="ARBA00034808"/>
    </source>
</evidence>
<dbReference type="GO" id="GO:0051321">
    <property type="term" value="P:meiotic cell cycle"/>
    <property type="evidence" value="ECO:0007669"/>
    <property type="project" value="UniProtKB-KW"/>
</dbReference>
<dbReference type="GO" id="GO:0005524">
    <property type="term" value="F:ATP binding"/>
    <property type="evidence" value="ECO:0007669"/>
    <property type="project" value="UniProtKB-KW"/>
</dbReference>
<feature type="region of interest" description="Disordered" evidence="11">
    <location>
        <begin position="1509"/>
        <end position="1532"/>
    </location>
</feature>
<feature type="region of interest" description="Disordered" evidence="11">
    <location>
        <begin position="1547"/>
        <end position="1584"/>
    </location>
</feature>
<dbReference type="FunCoup" id="W3WUV5">
    <property type="interactions" value="406"/>
</dbReference>
<gene>
    <name evidence="14" type="ORF">PFICI_09656</name>
</gene>
<dbReference type="Gene3D" id="3.40.50.300">
    <property type="entry name" value="P-loop containing nucleotide triphosphate hydrolases"/>
    <property type="match status" value="2"/>
</dbReference>
<feature type="compositionally biased region" description="Basic and acidic residues" evidence="11">
    <location>
        <begin position="1224"/>
        <end position="1235"/>
    </location>
</feature>
<dbReference type="RefSeq" id="XP_007836428.1">
    <property type="nucleotide sequence ID" value="XM_007838237.1"/>
</dbReference>
<keyword evidence="7" id="KW-0469">Meiosis</keyword>
<evidence type="ECO:0000256" key="3">
    <source>
        <dbReference type="ARBA" id="ARBA00022801"/>
    </source>
</evidence>
<comment type="catalytic activity">
    <reaction evidence="8">
        <text>Couples ATP hydrolysis with the unwinding of duplex DNA by translocating in the 3'-5' direction.</text>
        <dbReference type="EC" id="5.6.2.4"/>
    </reaction>
</comment>
<dbReference type="GO" id="GO:0043138">
    <property type="term" value="F:3'-5' DNA helicase activity"/>
    <property type="evidence" value="ECO:0007669"/>
    <property type="project" value="UniProtKB-EC"/>
</dbReference>
<evidence type="ECO:0000313" key="15">
    <source>
        <dbReference type="Proteomes" id="UP000030651"/>
    </source>
</evidence>
<dbReference type="SMART" id="SM00973">
    <property type="entry name" value="Sec63"/>
    <property type="match status" value="1"/>
</dbReference>
<comment type="catalytic activity">
    <reaction evidence="10">
        <text>ATP + H2O = ADP + phosphate + H(+)</text>
        <dbReference type="Rhea" id="RHEA:13065"/>
        <dbReference type="ChEBI" id="CHEBI:15377"/>
        <dbReference type="ChEBI" id="CHEBI:15378"/>
        <dbReference type="ChEBI" id="CHEBI:30616"/>
        <dbReference type="ChEBI" id="CHEBI:43474"/>
        <dbReference type="ChEBI" id="CHEBI:456216"/>
        <dbReference type="EC" id="5.6.2.4"/>
    </reaction>
</comment>
<evidence type="ECO:0000256" key="1">
    <source>
        <dbReference type="ARBA" id="ARBA00010140"/>
    </source>
</evidence>
<feature type="compositionally biased region" description="Basic and acidic residues" evidence="11">
    <location>
        <begin position="1421"/>
        <end position="1435"/>
    </location>
</feature>
<sequence length="1603" mass="177941">MSGHTSGSGSSHNYDCYIQDIIKYASDFAPGPNISQSSSYASGANETTTNDVPLGDPFTHVPEGDDHLDDFDRQLLGASSSYDSNQAAHKLPLASSSIQQPIVLNDASHHFRQYATRGDRAQLSQFTAGHANLNQLDHIPVALSTLESDGSIRMSGLSGRSQFVAPPLYSGQLPIPDMMDLKILTVQAKPHQISPKHLSSDTSSPSLGISSPSVRPSIKRTALETVNRPSTSQVPASITGGTSMDLQHASENLTSSRYDQRTVLLAKYRDVFPYAFNYVQSKCFPYVYGSDDNVVVSAPTSSGKTAILEMAICNLLNRPNGETFKIVYQAPTKSLCSERARDWRKKFSHLNLQCVELTGDTSPSEVRKVGGASIIVTTPEKWDSITRKWSDHHRLLDMVRLVLIDEVHIVKDIRGATLEAVVSRMKTSGANVRFIALSATIPNLNDIAVWLGRNHRRQEQPARQFGFGEELRPVKLQKYVHGYKSSGNDFAFDKVLDGKLISLLSQYGERKPILVFCFTRKSCEQTAIELTRWWASLKDIDKPWPGPKNRVAVSNKDLEQIVTHGVAFHHGGLDAVDRKSVESSYLNGDLHVICCTSTLAVGVNLPCHTVVLKGTVGYVDGIRQEYSDLEVMQMLGRAGRPQFDPHGTAIIITRLGNVPRYEKMISGQEALESKLHLNLIEHLNSEIGLGTIKNVHTAKKWLAGTFLFVRMKQAPKHYLSGMPELDIRSPSDSEDLIQAWCERDIEQLQVHRLITSAEPLSCTQYGAAMSRFMVSFETMKQLLEIPMAVDAKHLLICLSKTTTFEDLRLKSQDKGILPKLNSAVMYPVSGSPRETWHKVYLFVQFSLAAFDMPADESGAIKKQILTEKNVIFERINRLVRCVIDCKVHDGDGLSVKAGLELTRALAANCWDTQSTQLLQIPGLGPVTMRRLTSHGIKTVSDLATRSFVDIERFVGRNPPYGKKLLQTLEAFPRLRMTSSVLTQNHGKFSESEDALMITVKVNLGYENQNVPRWNGRAPIFNFMAHAADGRLTYFTRANLNHVAKSGNIELRFPVAVRSVDETITCCFSCEEIVGTMVTEVISPNLSPLAFQVLSRRRSSPTSNNEPLEEIVDGMDEEGIADADMLDAFAASEADVNKGPGKQPRLAKQDDVKNMEFQDIDDLLEDIPVSEKLDGTAASPILMSNGKWRCQHRCAGGALTKNGKPCTHKCCHEGAVHRPKLLIEHKKSTKVKEDQAKSTSNTERNASMALNKTIQHKKSTKVKEDQAKSTSNTERDASKALNKTAKFRHSKYTAMLDVGPERSSLGPSNSKRSYFFINPNMKRPREEPSTIANESRLGIHSKKPRDGAEDDNIESLDLRGSSNDELEAQSARQSHQASPNQANKRLSVIHNPIQPLTIVPPRLIKTGKALATPKDVQVMTRESSDKSDVFGDESEKFSPPEILQSVEDDPQEFSSMRKGLFQDETLAPDIRELLEDRGRDLSFAANELQKTSRSVKPKALEDVILKPGKEAAKHSQNVDQNMRDKPGETFSNTNVPYDMMNIDDFTDKLPSLEDGMREDDDKEQELVASSSDKRATPLPGEPAWVGEYDQNLIDELRSSVEFIE</sequence>
<dbReference type="GeneID" id="19274669"/>
<dbReference type="InterPro" id="IPR001650">
    <property type="entry name" value="Helicase_C-like"/>
</dbReference>
<evidence type="ECO:0000256" key="7">
    <source>
        <dbReference type="ARBA" id="ARBA00023254"/>
    </source>
</evidence>
<dbReference type="Pfam" id="PF02889">
    <property type="entry name" value="Sec63"/>
    <property type="match status" value="1"/>
</dbReference>
<dbReference type="Pfam" id="PF00271">
    <property type="entry name" value="Helicase_C"/>
    <property type="match status" value="1"/>
</dbReference>
<keyword evidence="6" id="KW-0413">Isomerase</keyword>
<dbReference type="OrthoDB" id="5575at2759"/>
<dbReference type="InterPro" id="IPR004179">
    <property type="entry name" value="Sec63-dom"/>
</dbReference>
<accession>W3WUV5</accession>
<dbReference type="PANTHER" id="PTHR47835:SF3">
    <property type="entry name" value="HELICASE FOR MEIOSIS 1"/>
    <property type="match status" value="1"/>
</dbReference>
<evidence type="ECO:0000256" key="6">
    <source>
        <dbReference type="ARBA" id="ARBA00023235"/>
    </source>
</evidence>
<feature type="region of interest" description="Disordered" evidence="11">
    <location>
        <begin position="1224"/>
        <end position="1284"/>
    </location>
</feature>
<feature type="compositionally biased region" description="Basic and acidic residues" evidence="11">
    <location>
        <begin position="1260"/>
        <end position="1277"/>
    </location>
</feature>
<dbReference type="SUPFAM" id="SSF52540">
    <property type="entry name" value="P-loop containing nucleoside triphosphate hydrolases"/>
    <property type="match status" value="1"/>
</dbReference>
<keyword evidence="4" id="KW-0347">Helicase</keyword>
<name>W3WUV5_PESFW</name>
<dbReference type="EMBL" id="KI912115">
    <property type="protein sequence ID" value="ETS77594.1"/>
    <property type="molecule type" value="Genomic_DNA"/>
</dbReference>
<feature type="region of interest" description="Disordered" evidence="11">
    <location>
        <begin position="192"/>
        <end position="214"/>
    </location>
</feature>
<dbReference type="InParanoid" id="W3WUV5"/>
<protein>
    <recommendedName>
        <fullName evidence="9">DNA 3'-5' helicase</fullName>
        <ecNumber evidence="9">5.6.2.4</ecNumber>
    </recommendedName>
</protein>
<dbReference type="PROSITE" id="PS51194">
    <property type="entry name" value="HELICASE_CTER"/>
    <property type="match status" value="1"/>
</dbReference>
<dbReference type="HOGENOM" id="CLU_000335_0_4_1"/>
<feature type="compositionally biased region" description="Low complexity" evidence="11">
    <location>
        <begin position="195"/>
        <end position="213"/>
    </location>
</feature>
<dbReference type="PANTHER" id="PTHR47835">
    <property type="entry name" value="HFM1, ATP DEPENDENT DNA HELICASE HOMOLOG"/>
    <property type="match status" value="1"/>
</dbReference>
<dbReference type="InterPro" id="IPR057842">
    <property type="entry name" value="WH_MER3"/>
</dbReference>
<dbReference type="Pfam" id="PF00270">
    <property type="entry name" value="DEAD"/>
    <property type="match status" value="1"/>
</dbReference>
<feature type="compositionally biased region" description="Polar residues" evidence="11">
    <location>
        <begin position="1236"/>
        <end position="1252"/>
    </location>
</feature>
<feature type="region of interest" description="Disordered" evidence="11">
    <location>
        <begin position="1297"/>
        <end position="1387"/>
    </location>
</feature>
<dbReference type="InterPro" id="IPR014001">
    <property type="entry name" value="Helicase_ATP-bd"/>
</dbReference>
<dbReference type="SMART" id="SM00490">
    <property type="entry name" value="HELICc"/>
    <property type="match status" value="1"/>
</dbReference>
<dbReference type="GO" id="GO:0003676">
    <property type="term" value="F:nucleic acid binding"/>
    <property type="evidence" value="ECO:0007669"/>
    <property type="project" value="InterPro"/>
</dbReference>
<feature type="compositionally biased region" description="Polar residues" evidence="11">
    <location>
        <begin position="1369"/>
        <end position="1383"/>
    </location>
</feature>
<dbReference type="eggNOG" id="KOG0952">
    <property type="taxonomic scope" value="Eukaryota"/>
</dbReference>
<evidence type="ECO:0000256" key="11">
    <source>
        <dbReference type="SAM" id="MobiDB-lite"/>
    </source>
</evidence>
<proteinExistence type="inferred from homology"/>
<dbReference type="STRING" id="1229662.W3WUV5"/>
<feature type="compositionally biased region" description="Polar residues" evidence="11">
    <location>
        <begin position="36"/>
        <end position="51"/>
    </location>
</feature>
<dbReference type="KEGG" id="pfy:PFICI_09656"/>
<evidence type="ECO:0000259" key="13">
    <source>
        <dbReference type="PROSITE" id="PS51194"/>
    </source>
</evidence>
<reference evidence="15" key="1">
    <citation type="journal article" date="2015" name="BMC Genomics">
        <title>Genomic and transcriptomic analysis of the endophytic fungus Pestalotiopsis fici reveals its lifestyle and high potential for synthesis of natural products.</title>
        <authorList>
            <person name="Wang X."/>
            <person name="Zhang X."/>
            <person name="Liu L."/>
            <person name="Xiang M."/>
            <person name="Wang W."/>
            <person name="Sun X."/>
            <person name="Che Y."/>
            <person name="Guo L."/>
            <person name="Liu G."/>
            <person name="Guo L."/>
            <person name="Wang C."/>
            <person name="Yin W.B."/>
            <person name="Stadler M."/>
            <person name="Zhang X."/>
            <person name="Liu X."/>
        </authorList>
    </citation>
    <scope>NUCLEOTIDE SEQUENCE [LARGE SCALE GENOMIC DNA]</scope>
    <source>
        <strain evidence="15">W106-1 / CGMCC3.15140</strain>
    </source>
</reference>
<feature type="domain" description="Helicase ATP-binding" evidence="12">
    <location>
        <begin position="285"/>
        <end position="459"/>
    </location>
</feature>
<comment type="similarity">
    <text evidence="1">Belongs to the helicase family. SKI2 subfamily.</text>
</comment>
<evidence type="ECO:0000256" key="2">
    <source>
        <dbReference type="ARBA" id="ARBA00022741"/>
    </source>
</evidence>
<dbReference type="InterPro" id="IPR011545">
    <property type="entry name" value="DEAD/DEAH_box_helicase_dom"/>
</dbReference>
<keyword evidence="2" id="KW-0547">Nucleotide-binding</keyword>
<keyword evidence="3" id="KW-0378">Hydrolase</keyword>
<evidence type="ECO:0000259" key="12">
    <source>
        <dbReference type="PROSITE" id="PS51192"/>
    </source>
</evidence>
<dbReference type="SMART" id="SM00487">
    <property type="entry name" value="DEXDc"/>
    <property type="match status" value="1"/>
</dbReference>
<dbReference type="Proteomes" id="UP000030651">
    <property type="component" value="Unassembled WGS sequence"/>
</dbReference>
<dbReference type="Gene3D" id="1.10.3380.10">
    <property type="entry name" value="Sec63 N-terminal domain-like domain"/>
    <property type="match status" value="1"/>
</dbReference>
<dbReference type="Gene3D" id="1.10.10.10">
    <property type="entry name" value="Winged helix-like DNA-binding domain superfamily/Winged helix DNA-binding domain"/>
    <property type="match status" value="1"/>
</dbReference>
<evidence type="ECO:0000313" key="14">
    <source>
        <dbReference type="EMBL" id="ETS77594.1"/>
    </source>
</evidence>
<dbReference type="EC" id="5.6.2.4" evidence="9"/>